<evidence type="ECO:0008006" key="4">
    <source>
        <dbReference type="Google" id="ProtNLM"/>
    </source>
</evidence>
<protein>
    <recommendedName>
        <fullName evidence="4">Anti-sigma factor</fullName>
    </recommendedName>
</protein>
<evidence type="ECO:0000313" key="3">
    <source>
        <dbReference type="Proteomes" id="UP001500236"/>
    </source>
</evidence>
<reference evidence="3" key="1">
    <citation type="journal article" date="2019" name="Int. J. Syst. Evol. Microbiol.">
        <title>The Global Catalogue of Microorganisms (GCM) 10K type strain sequencing project: providing services to taxonomists for standard genome sequencing and annotation.</title>
        <authorList>
            <consortium name="The Broad Institute Genomics Platform"/>
            <consortium name="The Broad Institute Genome Sequencing Center for Infectious Disease"/>
            <person name="Wu L."/>
            <person name="Ma J."/>
        </authorList>
    </citation>
    <scope>NUCLEOTIDE SEQUENCE [LARGE SCALE GENOMIC DNA]</scope>
    <source>
        <strain evidence="3">JCM 14309</strain>
    </source>
</reference>
<keyword evidence="1" id="KW-1133">Transmembrane helix</keyword>
<evidence type="ECO:0000256" key="1">
    <source>
        <dbReference type="SAM" id="Phobius"/>
    </source>
</evidence>
<evidence type="ECO:0000313" key="2">
    <source>
        <dbReference type="EMBL" id="GAA3060395.1"/>
    </source>
</evidence>
<accession>A0ABP6LTM0</accession>
<sequence length="149" mass="16489">MLLSLASVTAPRATRERYREEWAHDLDHANELNLTRGDLLVGILRRSASVRWTQTARLFDVRRRRQTKGHRPMIKLAAFSILGGLALAGLGAYAAHSLLPPSTEATYIDMSDYEIVPAPPEVARTDVVVEWVDPADGIPAGSPEEEFGR</sequence>
<comment type="caution">
    <text evidence="2">The sequence shown here is derived from an EMBL/GenBank/DDBJ whole genome shotgun (WGS) entry which is preliminary data.</text>
</comment>
<keyword evidence="3" id="KW-1185">Reference proteome</keyword>
<keyword evidence="1" id="KW-0812">Transmembrane</keyword>
<dbReference type="Proteomes" id="UP001500236">
    <property type="component" value="Unassembled WGS sequence"/>
</dbReference>
<proteinExistence type="predicted"/>
<name>A0ABP6LTM0_9MICC</name>
<dbReference type="EMBL" id="BAAAVT010000007">
    <property type="protein sequence ID" value="GAA3060395.1"/>
    <property type="molecule type" value="Genomic_DNA"/>
</dbReference>
<feature type="transmembrane region" description="Helical" evidence="1">
    <location>
        <begin position="73"/>
        <end position="95"/>
    </location>
</feature>
<keyword evidence="1" id="KW-0472">Membrane</keyword>
<organism evidence="2 3">
    <name type="scientific">Nesterenkonia aethiopica</name>
    <dbReference type="NCBI Taxonomy" id="269144"/>
    <lineage>
        <taxon>Bacteria</taxon>
        <taxon>Bacillati</taxon>
        <taxon>Actinomycetota</taxon>
        <taxon>Actinomycetes</taxon>
        <taxon>Micrococcales</taxon>
        <taxon>Micrococcaceae</taxon>
        <taxon>Nesterenkonia</taxon>
    </lineage>
</organism>
<gene>
    <name evidence="2" type="ORF">GCM10010529_12530</name>
</gene>